<dbReference type="EMBL" id="JBBPHU010000002">
    <property type="protein sequence ID" value="KAK7521526.1"/>
    <property type="molecule type" value="Genomic_DNA"/>
</dbReference>
<evidence type="ECO:0000256" key="1">
    <source>
        <dbReference type="SAM" id="Phobius"/>
    </source>
</evidence>
<name>A0ABR1KWE3_9PEZI</name>
<keyword evidence="1" id="KW-1133">Transmembrane helix</keyword>
<accession>A0ABR1KWE3</accession>
<proteinExistence type="predicted"/>
<organism evidence="2 3">
    <name type="scientific">Phyllosticta citriasiana</name>
    <dbReference type="NCBI Taxonomy" id="595635"/>
    <lineage>
        <taxon>Eukaryota</taxon>
        <taxon>Fungi</taxon>
        <taxon>Dikarya</taxon>
        <taxon>Ascomycota</taxon>
        <taxon>Pezizomycotina</taxon>
        <taxon>Dothideomycetes</taxon>
        <taxon>Dothideomycetes incertae sedis</taxon>
        <taxon>Botryosphaeriales</taxon>
        <taxon>Phyllostictaceae</taxon>
        <taxon>Phyllosticta</taxon>
    </lineage>
</organism>
<dbReference type="Proteomes" id="UP001363622">
    <property type="component" value="Unassembled WGS sequence"/>
</dbReference>
<reference evidence="2 3" key="1">
    <citation type="submission" date="2024-04" db="EMBL/GenBank/DDBJ databases">
        <title>Phyllosticta paracitricarpa is synonymous to the EU quarantine fungus P. citricarpa based on phylogenomic analyses.</title>
        <authorList>
            <consortium name="Lawrence Berkeley National Laboratory"/>
            <person name="Van Ingen-Buijs V.A."/>
            <person name="Van Westerhoven A.C."/>
            <person name="Haridas S."/>
            <person name="Skiadas P."/>
            <person name="Martin F."/>
            <person name="Groenewald J.Z."/>
            <person name="Crous P.W."/>
            <person name="Seidl M.F."/>
        </authorList>
    </citation>
    <scope>NUCLEOTIDE SEQUENCE [LARGE SCALE GENOMIC DNA]</scope>
    <source>
        <strain evidence="2 3">CBS 123371</strain>
    </source>
</reference>
<keyword evidence="1" id="KW-0812">Transmembrane</keyword>
<evidence type="ECO:0000313" key="2">
    <source>
        <dbReference type="EMBL" id="KAK7521526.1"/>
    </source>
</evidence>
<keyword evidence="1" id="KW-0472">Membrane</keyword>
<comment type="caution">
    <text evidence="2">The sequence shown here is derived from an EMBL/GenBank/DDBJ whole genome shotgun (WGS) entry which is preliminary data.</text>
</comment>
<feature type="transmembrane region" description="Helical" evidence="1">
    <location>
        <begin position="12"/>
        <end position="29"/>
    </location>
</feature>
<evidence type="ECO:0008006" key="4">
    <source>
        <dbReference type="Google" id="ProtNLM"/>
    </source>
</evidence>
<evidence type="ECO:0000313" key="3">
    <source>
        <dbReference type="Proteomes" id="UP001363622"/>
    </source>
</evidence>
<gene>
    <name evidence="2" type="ORF">IWZ03DRAFT_368819</name>
</gene>
<sequence length="354" mass="39078">MDYPRLSRPFVVKLIVSIIVLLLLLQYWLVEASWLRDFGRTPSFSPHQVAGNATLGFGAILAVTPHSPPERTSWRKAGMQQAASFNGLNIGYPRQPQWNESDLEQLAAKSPHGEPKGGAAKAWLGHLYTLQKATQYRTALIFEDDVDWDVAIREQSVAVAEAIRDLTHPQDDHHDNVLDEEGSDAPYGLAWDVLWLGHCGSSLPSGDDEAAQITSFTDTTLPPIVRTSIPQLLDNPTHQRYVYRTGSSICSFAYAVTQTAAHFIVERASDGQAVAFDVWMHFVCERGELRCYAVNPELFHQHEMAGPHDSIINGVDQGTVVEARQTTNIRYSARCNADLGGSIEQPVTCSGEPA</sequence>
<protein>
    <recommendedName>
        <fullName evidence="4">Glycosyltransferase family 25 protein</fullName>
    </recommendedName>
</protein>
<keyword evidence="3" id="KW-1185">Reference proteome</keyword>